<dbReference type="PROSITE" id="PS51499">
    <property type="entry name" value="APO"/>
    <property type="match status" value="2"/>
</dbReference>
<evidence type="ECO:0000313" key="3">
    <source>
        <dbReference type="Proteomes" id="UP000325081"/>
    </source>
</evidence>
<protein>
    <recommendedName>
        <fullName evidence="1">APO domain-containing protein</fullName>
    </recommendedName>
</protein>
<gene>
    <name evidence="2" type="ORF">STAS_19247</name>
</gene>
<accession>A0A5A7QC11</accession>
<feature type="domain" description="APO" evidence="1">
    <location>
        <begin position="230"/>
        <end position="315"/>
    </location>
</feature>
<dbReference type="Pfam" id="PF05634">
    <property type="entry name" value="APO_RNA-bind"/>
    <property type="match status" value="2"/>
</dbReference>
<dbReference type="Proteomes" id="UP000325081">
    <property type="component" value="Unassembled WGS sequence"/>
</dbReference>
<sequence length="330" mass="38140">MNPFVKMNLMELKRFGNGSLAQQVIFRGIRFYSTKPLDMKKLKPMILKRIEERSKDYPIRAMIPVANEVLRARAALYDGVSTLVQHIPVWACKYCPEVFIGESGHLIHTCQGFRHHAKNKPHNWLKATLKDIIVPVETFHLQRMFQNVIEHDERFDYNRIPAVIELCLQAGANINNEDIITKPDNLENNTTNFEKLSQDDLRLVGTRTLHAWEALRLRVHKLLMVYPARFCKHCNEVHVGPSGHKARTCGVFKYDNFRGGHFWEKAKVDNLVPQKVVWIRRRQDPPVLVDKGREYYGRAPVVVDLCSKVGALVPSRYFCMMKLDGLTAPI</sequence>
<dbReference type="GO" id="GO:0003723">
    <property type="term" value="F:RNA binding"/>
    <property type="evidence" value="ECO:0007669"/>
    <property type="project" value="InterPro"/>
</dbReference>
<name>A0A5A7QC11_STRAF</name>
<evidence type="ECO:0000313" key="2">
    <source>
        <dbReference type="EMBL" id="GER42456.1"/>
    </source>
</evidence>
<feature type="domain" description="APO" evidence="1">
    <location>
        <begin position="91"/>
        <end position="176"/>
    </location>
</feature>
<proteinExistence type="predicted"/>
<dbReference type="EMBL" id="BKCP01006360">
    <property type="protein sequence ID" value="GER42456.1"/>
    <property type="molecule type" value="Genomic_DNA"/>
</dbReference>
<comment type="caution">
    <text evidence="2">The sequence shown here is derived from an EMBL/GenBank/DDBJ whole genome shotgun (WGS) entry which is preliminary data.</text>
</comment>
<organism evidence="2 3">
    <name type="scientific">Striga asiatica</name>
    <name type="common">Asiatic witchweed</name>
    <name type="synonym">Buchnera asiatica</name>
    <dbReference type="NCBI Taxonomy" id="4170"/>
    <lineage>
        <taxon>Eukaryota</taxon>
        <taxon>Viridiplantae</taxon>
        <taxon>Streptophyta</taxon>
        <taxon>Embryophyta</taxon>
        <taxon>Tracheophyta</taxon>
        <taxon>Spermatophyta</taxon>
        <taxon>Magnoliopsida</taxon>
        <taxon>eudicotyledons</taxon>
        <taxon>Gunneridae</taxon>
        <taxon>Pentapetalae</taxon>
        <taxon>asterids</taxon>
        <taxon>lamiids</taxon>
        <taxon>Lamiales</taxon>
        <taxon>Orobanchaceae</taxon>
        <taxon>Buchnereae</taxon>
        <taxon>Striga</taxon>
    </lineage>
</organism>
<dbReference type="OrthoDB" id="1898723at2759"/>
<dbReference type="AlphaFoldDB" id="A0A5A7QC11"/>
<evidence type="ECO:0000259" key="1">
    <source>
        <dbReference type="PROSITE" id="PS51499"/>
    </source>
</evidence>
<dbReference type="InterPro" id="IPR023342">
    <property type="entry name" value="APO_dom"/>
</dbReference>
<reference evidence="3" key="1">
    <citation type="journal article" date="2019" name="Curr. Biol.">
        <title>Genome Sequence of Striga asiatica Provides Insight into the Evolution of Plant Parasitism.</title>
        <authorList>
            <person name="Yoshida S."/>
            <person name="Kim S."/>
            <person name="Wafula E.K."/>
            <person name="Tanskanen J."/>
            <person name="Kim Y.M."/>
            <person name="Honaas L."/>
            <person name="Yang Z."/>
            <person name="Spallek T."/>
            <person name="Conn C.E."/>
            <person name="Ichihashi Y."/>
            <person name="Cheong K."/>
            <person name="Cui S."/>
            <person name="Der J.P."/>
            <person name="Gundlach H."/>
            <person name="Jiao Y."/>
            <person name="Hori C."/>
            <person name="Ishida J.K."/>
            <person name="Kasahara H."/>
            <person name="Kiba T."/>
            <person name="Kim M.S."/>
            <person name="Koo N."/>
            <person name="Laohavisit A."/>
            <person name="Lee Y.H."/>
            <person name="Lumba S."/>
            <person name="McCourt P."/>
            <person name="Mortimer J.C."/>
            <person name="Mutuku J.M."/>
            <person name="Nomura T."/>
            <person name="Sasaki-Sekimoto Y."/>
            <person name="Seto Y."/>
            <person name="Wang Y."/>
            <person name="Wakatake T."/>
            <person name="Sakakibara H."/>
            <person name="Demura T."/>
            <person name="Yamaguchi S."/>
            <person name="Yoneyama K."/>
            <person name="Manabe R.I."/>
            <person name="Nelson D.C."/>
            <person name="Schulman A.H."/>
            <person name="Timko M.P."/>
            <person name="dePamphilis C.W."/>
            <person name="Choi D."/>
            <person name="Shirasu K."/>
        </authorList>
    </citation>
    <scope>NUCLEOTIDE SEQUENCE [LARGE SCALE GENOMIC DNA]</scope>
    <source>
        <strain evidence="3">cv. UVA1</strain>
    </source>
</reference>
<keyword evidence="3" id="KW-1185">Reference proteome</keyword>